<evidence type="ECO:0000313" key="3">
    <source>
        <dbReference type="EMBL" id="CAL4767831.1"/>
    </source>
</evidence>
<sequence length="270" mass="29093">MSSDRSACMALRIAKAVGESTGATGRAIAIGSERRGPFNSALLGEKPLDLYGTLEVLGGHVGEVDPATLEDFIESLRFFWPLCSSQTLIKALLALGQANALDVGTCRLLLQQLEARSEFLGRSDREALLLLLALHKSSFDRSTAVLGLPHPLYDEAAKRLIKDLSRDACGKISSGPIESLSRPVLALAELKVLDRRALHALTERLVSGRLLSLSPSAFVSLVYAHRLVRGPVPLEKLRMPLCLAFGALLHAMTAKQVGIPGRSPTKWALK</sequence>
<keyword evidence="3" id="KW-0328">Glycosyltransferase</keyword>
<dbReference type="EMBL" id="CAMXCT010000561">
    <property type="protein sequence ID" value="CAI3980519.1"/>
    <property type="molecule type" value="Genomic_DNA"/>
</dbReference>
<dbReference type="EMBL" id="CAMXCT030000561">
    <property type="protein sequence ID" value="CAL4767831.1"/>
    <property type="molecule type" value="Genomic_DNA"/>
</dbReference>
<proteinExistence type="predicted"/>
<dbReference type="Proteomes" id="UP001152797">
    <property type="component" value="Unassembled WGS sequence"/>
</dbReference>
<reference evidence="2" key="2">
    <citation type="submission" date="2024-04" db="EMBL/GenBank/DDBJ databases">
        <authorList>
            <person name="Chen Y."/>
            <person name="Shah S."/>
            <person name="Dougan E. K."/>
            <person name="Thang M."/>
            <person name="Chan C."/>
        </authorList>
    </citation>
    <scope>NUCLEOTIDE SEQUENCE [LARGE SCALE GENOMIC DNA]</scope>
</reference>
<evidence type="ECO:0000313" key="1">
    <source>
        <dbReference type="EMBL" id="CAI3980519.1"/>
    </source>
</evidence>
<gene>
    <name evidence="1" type="ORF">C1SCF055_LOCUS8385</name>
</gene>
<dbReference type="GO" id="GO:0016757">
    <property type="term" value="F:glycosyltransferase activity"/>
    <property type="evidence" value="ECO:0007669"/>
    <property type="project" value="UniProtKB-KW"/>
</dbReference>
<dbReference type="AlphaFoldDB" id="A0A9P1BW13"/>
<evidence type="ECO:0000313" key="4">
    <source>
        <dbReference type="Proteomes" id="UP001152797"/>
    </source>
</evidence>
<reference evidence="1" key="1">
    <citation type="submission" date="2022-10" db="EMBL/GenBank/DDBJ databases">
        <authorList>
            <person name="Chen Y."/>
            <person name="Dougan E. K."/>
            <person name="Chan C."/>
            <person name="Rhodes N."/>
            <person name="Thang M."/>
        </authorList>
    </citation>
    <scope>NUCLEOTIDE SEQUENCE</scope>
</reference>
<organism evidence="1">
    <name type="scientific">Cladocopium goreaui</name>
    <dbReference type="NCBI Taxonomy" id="2562237"/>
    <lineage>
        <taxon>Eukaryota</taxon>
        <taxon>Sar</taxon>
        <taxon>Alveolata</taxon>
        <taxon>Dinophyceae</taxon>
        <taxon>Suessiales</taxon>
        <taxon>Symbiodiniaceae</taxon>
        <taxon>Cladocopium</taxon>
    </lineage>
</organism>
<keyword evidence="4" id="KW-1185">Reference proteome</keyword>
<protein>
    <submittedName>
        <fullName evidence="3">Phosphatidylinositol N-acetylglucosaminyltransferase (GlcNAc-PI synthesi s protein)</fullName>
    </submittedName>
</protein>
<comment type="caution">
    <text evidence="1">The sequence shown here is derived from an EMBL/GenBank/DDBJ whole genome shotgun (WGS) entry which is preliminary data.</text>
</comment>
<name>A0A9P1BW13_9DINO</name>
<evidence type="ECO:0000313" key="2">
    <source>
        <dbReference type="EMBL" id="CAL1133894.1"/>
    </source>
</evidence>
<keyword evidence="3" id="KW-0808">Transferase</keyword>
<accession>A0A9P1BW13</accession>
<dbReference type="EMBL" id="CAMXCT020000561">
    <property type="protein sequence ID" value="CAL1133894.1"/>
    <property type="molecule type" value="Genomic_DNA"/>
</dbReference>